<dbReference type="InterPro" id="IPR041588">
    <property type="entry name" value="Integrase_H2C2"/>
</dbReference>
<feature type="domain" description="Peptidase A2" evidence="9">
    <location>
        <begin position="386"/>
        <end position="464"/>
    </location>
</feature>
<feature type="compositionally biased region" description="Acidic residues" evidence="8">
    <location>
        <begin position="1981"/>
        <end position="1996"/>
    </location>
</feature>
<feature type="domain" description="Integrase catalytic" evidence="11">
    <location>
        <begin position="1197"/>
        <end position="1356"/>
    </location>
</feature>
<keyword evidence="7" id="KW-0695">RNA-directed DNA polymerase</keyword>
<dbReference type="Pfam" id="PF17917">
    <property type="entry name" value="RT_RNaseH"/>
    <property type="match status" value="1"/>
</dbReference>
<feature type="domain" description="Reverse transcriptase" evidence="10">
    <location>
        <begin position="1508"/>
        <end position="1697"/>
    </location>
</feature>
<dbReference type="PANTHER" id="PTHR37984:SF5">
    <property type="entry name" value="PROTEIN NYNRIN-LIKE"/>
    <property type="match status" value="1"/>
</dbReference>
<keyword evidence="4" id="KW-0540">Nuclease</keyword>
<dbReference type="InterPro" id="IPR036397">
    <property type="entry name" value="RNaseH_sf"/>
</dbReference>
<keyword evidence="3" id="KW-0548">Nucleotidyltransferase</keyword>
<evidence type="ECO:0000259" key="10">
    <source>
        <dbReference type="PROSITE" id="PS50878"/>
    </source>
</evidence>
<dbReference type="Pfam" id="PF08284">
    <property type="entry name" value="RVP_2"/>
    <property type="match status" value="1"/>
</dbReference>
<dbReference type="SUPFAM" id="SSF50630">
    <property type="entry name" value="Acid proteases"/>
    <property type="match status" value="1"/>
</dbReference>
<reference evidence="12 13" key="1">
    <citation type="submission" date="2022-01" db="EMBL/GenBank/DDBJ databases">
        <title>A chromosomal length assembly of Cordylochernes scorpioides.</title>
        <authorList>
            <person name="Zeh D."/>
            <person name="Zeh J."/>
        </authorList>
    </citation>
    <scope>NUCLEOTIDE SEQUENCE [LARGE SCALE GENOMIC DNA]</scope>
    <source>
        <strain evidence="12">IN4F17</strain>
        <tissue evidence="12">Whole Body</tissue>
    </source>
</reference>
<sequence length="2072" mass="239712">MFLPNTSGHQRNTGGDAVSNPRRSRRTQGLPPIRSFSASPTRRIKVDPEDAASWNNNVFFCQPPPPSLEFFGGYSEEDPAEWLEELELLARQQRWPEDVMLAYARSYLKGPAKKWAKLNTPQIFSNWTTFKKTLMRDFRIADTTKFKLIMDLQNRVQGYNESTLRYAEDVLNLCNRVNSKMSAEDKLYYMKTGLNKYLSLVVLMTPCSTVKEFLELARRIDQHLVDFEQRRSCRQRSNPIQPFQTRKYNYSNYRGPARPSNERPQISNERPTDYGRQNTIPSKFEGKRIIETRAGTSGINLRNSPPPQQNRNNEQRSTRPNTYYRRQYQVDKRICWNCSEQGHISRGSVKKLIKSKGLQRSGDRINLIVNLQENKTIRIVICGMPIEGLIDTGAMVSCIDEDLVKKLELKIIPDKNLKLKSAGDQKLNAIGKSRVKFKINKKEYEIEMIILKKCNPVIILGDDFLSQNNALINCQNNTLWVESPNVFDQNEPNLRYAHIAEDKIIPEFCLCLVKGYSKTSITGREILIENIPSLTTKYNLITTRSLLSNTKKNLNIWILNGTNKPVKLFRNTKIGILSEVDRLYQTENQRVASIRTDFDINPELCPEERSQVLTLLGGYGEMFTAPDEYKGRTHLVKHQIRTTSDIPIRKNPYRVSLKERKIIGDQINSMLKNGIISHSSSPWASPIILVKKKNGTFRFCVDYRNLNSVTVKDQYPLPRIDDCFDSLHGARYFTSLDLCSGYWQVEVEEQDREKTAFITPDGHYQFNVLPFGLCNGPATFERLMDTVLRTHKWKICLCYLDDVIIFSEDLHSHLNRLKTILECLKTAGLTLNASKCRFAYTKLLILGHVVSNEGIAPDPEKIISIRKFPTPRTVKDVRAFLGLCSYYRRFIREFSKAALPLQILTRKNHSFAWGKEQELSFNSLKNKLISPEVLIHYDPNKPIGLHTDASDQGLGAVLVHLDENTKERPISYASRTLQKAETNYSTTEKECLAIIWAIKKFRPYLYGRKFTIYTDHHSLCWMAKMKNPAGRLARWSLELQEYDFAIKYKSGKTHLDADGLSRCPIPDRIISTINYEEHDYDSYIKKIDNFVNQNPNSYGENFTKFKEKLFKKNPSVTGDPWLLIVPKNKQKELLENMHDHPTSGHMGIKRTYNRLKSKYFWPSMLKTVEEYVSSCPECQFRKTPSQLPQGLLQPIPPASRPFEKMGIDLMGRFPKSVRGNSWILVCTDYYSRYIETAALPRGTAEEIADFFLQRVVLRHGAPKTVISDRGSCFLSKLFNEVLKICNTLHKKTTSYHPQTNGQTERMNRTLADMMAMYIDERHQNWDEILPFVTFAYNSSIQDTTGYSPYFLIHGREPLTFLDSTFDMPELSKHKDYDEYVSNLLEIIEDAKEISTSRTIARQNKSKQLYDRAHREFKYAINDLVLIWTPIRKVGRADKLQRRYVSPYQILRQTSPVNYEVIEIAEGKRKKKQIVHVTRMKKYRSPDLRTSLFQEGETAVNEVLERMVEKDYLYQVPSSKWATPVVVVPKKNKEFRICCDFKVTLNRFLDTAAYPLPTQQDLFSVLARGKYFSKLDLSNAYLQLEVNPSTQPLLTINTHKGLFRFKRMPFGLANAPSFFQSVMDRILAGINGVICYIDDVLVSTASVEEHMAVLKTIFVRLLNVHIIIRGRFAGYSSRNRKNMLSCLHETHSGMGKMKAVARSHFWWPNLDNQIECMVNGCKNCQQTQTGPSKVNWRPWVWATRPWQRIHMDFAFKDGVNLLIVVDSHSKWVEAIPMREITARKTIEQLRRLFSAYGLPEEVVSDNGPQFTGVEMKSFFERNGVRQTLIPAYHPQSNGLAERAVQLIKMALEKNKRKFEDTIQDTLSRILLTYRCTPHETTGKTPSELFMGRSLRTRLTLIHQSLDNRVRERQARQMRYDRGRGQEEFEVDDKVWCKNFRGVGWIPGRIVGRKGSRVYTVLINGQVKTYHRDQIRRRWTSGEEGDEAREKREEEDDPIWMAPESMNSRRDRESFSSETAGLPQDPVSGDQGVEIGSSPRESACSSDKEARTEERPLPRRNPPRDRRPPVRYQG</sequence>
<feature type="region of interest" description="Disordered" evidence="8">
    <location>
        <begin position="232"/>
        <end position="281"/>
    </location>
</feature>
<keyword evidence="6" id="KW-0378">Hydrolase</keyword>
<dbReference type="PANTHER" id="PTHR37984">
    <property type="entry name" value="PROTEIN CBG26694"/>
    <property type="match status" value="1"/>
</dbReference>
<dbReference type="PROSITE" id="PS50175">
    <property type="entry name" value="ASP_PROT_RETROV"/>
    <property type="match status" value="1"/>
</dbReference>
<feature type="region of interest" description="Disordered" evidence="8">
    <location>
        <begin position="1976"/>
        <end position="2072"/>
    </location>
</feature>
<evidence type="ECO:0000256" key="7">
    <source>
        <dbReference type="ARBA" id="ARBA00022918"/>
    </source>
</evidence>
<evidence type="ECO:0000256" key="4">
    <source>
        <dbReference type="ARBA" id="ARBA00022722"/>
    </source>
</evidence>
<dbReference type="Gene3D" id="3.10.10.10">
    <property type="entry name" value="HIV Type 1 Reverse Transcriptase, subunit A, domain 1"/>
    <property type="match status" value="2"/>
</dbReference>
<dbReference type="PROSITE" id="PS50878">
    <property type="entry name" value="RT_POL"/>
    <property type="match status" value="2"/>
</dbReference>
<dbReference type="SUPFAM" id="SSF56672">
    <property type="entry name" value="DNA/RNA polymerases"/>
    <property type="match status" value="2"/>
</dbReference>
<dbReference type="InterPro" id="IPR041373">
    <property type="entry name" value="RT_RNaseH"/>
</dbReference>
<dbReference type="InterPro" id="IPR001584">
    <property type="entry name" value="Integrase_cat-core"/>
</dbReference>
<keyword evidence="13" id="KW-1185">Reference proteome</keyword>
<dbReference type="CDD" id="cd01647">
    <property type="entry name" value="RT_LTR"/>
    <property type="match status" value="2"/>
</dbReference>
<evidence type="ECO:0000259" key="9">
    <source>
        <dbReference type="PROSITE" id="PS50175"/>
    </source>
</evidence>
<feature type="compositionally biased region" description="Polar residues" evidence="8">
    <location>
        <begin position="235"/>
        <end position="252"/>
    </location>
</feature>
<evidence type="ECO:0000259" key="11">
    <source>
        <dbReference type="PROSITE" id="PS50994"/>
    </source>
</evidence>
<evidence type="ECO:0000256" key="3">
    <source>
        <dbReference type="ARBA" id="ARBA00022695"/>
    </source>
</evidence>
<dbReference type="CDD" id="cd00303">
    <property type="entry name" value="retropepsin_like"/>
    <property type="match status" value="1"/>
</dbReference>
<dbReference type="Pfam" id="PF22938">
    <property type="entry name" value="Integrase_p58_C"/>
    <property type="match status" value="1"/>
</dbReference>
<dbReference type="Gene3D" id="3.30.420.10">
    <property type="entry name" value="Ribonuclease H-like superfamily/Ribonuclease H"/>
    <property type="match status" value="2"/>
</dbReference>
<dbReference type="PROSITE" id="PS50994">
    <property type="entry name" value="INTEGRASE"/>
    <property type="match status" value="2"/>
</dbReference>
<feature type="compositionally biased region" description="Basic and acidic residues" evidence="8">
    <location>
        <begin position="2044"/>
        <end position="2066"/>
    </location>
</feature>
<dbReference type="InterPro" id="IPR000477">
    <property type="entry name" value="RT_dom"/>
</dbReference>
<evidence type="ECO:0000256" key="2">
    <source>
        <dbReference type="ARBA" id="ARBA00022679"/>
    </source>
</evidence>
<dbReference type="EC" id="2.7.7.49" evidence="1"/>
<protein>
    <recommendedName>
        <fullName evidence="1">RNA-directed DNA polymerase</fullName>
        <ecNumber evidence="1">2.7.7.49</ecNumber>
    </recommendedName>
</protein>
<dbReference type="Gene3D" id="1.10.340.70">
    <property type="match status" value="2"/>
</dbReference>
<keyword evidence="5" id="KW-0255">Endonuclease</keyword>
<feature type="non-terminal residue" evidence="12">
    <location>
        <position position="2072"/>
    </location>
</feature>
<evidence type="ECO:0000313" key="13">
    <source>
        <dbReference type="Proteomes" id="UP001235939"/>
    </source>
</evidence>
<evidence type="ECO:0000256" key="5">
    <source>
        <dbReference type="ARBA" id="ARBA00022759"/>
    </source>
</evidence>
<feature type="domain" description="Reverse transcriptase" evidence="10">
    <location>
        <begin position="671"/>
        <end position="850"/>
    </location>
</feature>
<feature type="compositionally biased region" description="Polar residues" evidence="8">
    <location>
        <begin position="262"/>
        <end position="281"/>
    </location>
</feature>
<dbReference type="Pfam" id="PF00665">
    <property type="entry name" value="rve"/>
    <property type="match status" value="2"/>
</dbReference>
<dbReference type="InterPro" id="IPR054465">
    <property type="entry name" value="Integrase_p58-like_C"/>
</dbReference>
<dbReference type="InterPro" id="IPR050951">
    <property type="entry name" value="Retrovirus_Pol_polyprotein"/>
</dbReference>
<dbReference type="InterPro" id="IPR043128">
    <property type="entry name" value="Rev_trsase/Diguanyl_cyclase"/>
</dbReference>
<dbReference type="Proteomes" id="UP001235939">
    <property type="component" value="Chromosome 09"/>
</dbReference>
<feature type="domain" description="Integrase catalytic" evidence="11">
    <location>
        <begin position="1740"/>
        <end position="1892"/>
    </location>
</feature>
<dbReference type="InterPro" id="IPR012337">
    <property type="entry name" value="RNaseH-like_sf"/>
</dbReference>
<dbReference type="Pfam" id="PF00078">
    <property type="entry name" value="RVT_1"/>
    <property type="match status" value="2"/>
</dbReference>
<dbReference type="Pfam" id="PF17921">
    <property type="entry name" value="Integrase_H2C2"/>
    <property type="match status" value="2"/>
</dbReference>
<feature type="region of interest" description="Disordered" evidence="8">
    <location>
        <begin position="294"/>
        <end position="323"/>
    </location>
</feature>
<dbReference type="CDD" id="cd09274">
    <property type="entry name" value="RNase_HI_RT_Ty3"/>
    <property type="match status" value="1"/>
</dbReference>
<proteinExistence type="predicted"/>
<dbReference type="Gene3D" id="2.40.70.10">
    <property type="entry name" value="Acid Proteases"/>
    <property type="match status" value="1"/>
</dbReference>
<dbReference type="EMBL" id="CP092871">
    <property type="protein sequence ID" value="UYV72596.1"/>
    <property type="molecule type" value="Genomic_DNA"/>
</dbReference>
<accession>A0ABY6KUQ3</accession>
<dbReference type="InterPro" id="IPR001995">
    <property type="entry name" value="Peptidase_A2_cat"/>
</dbReference>
<dbReference type="InterPro" id="IPR043502">
    <property type="entry name" value="DNA/RNA_pol_sf"/>
</dbReference>
<keyword evidence="2" id="KW-0808">Transferase</keyword>
<dbReference type="InterPro" id="IPR021109">
    <property type="entry name" value="Peptidase_aspartic_dom_sf"/>
</dbReference>
<evidence type="ECO:0000256" key="1">
    <source>
        <dbReference type="ARBA" id="ARBA00012493"/>
    </source>
</evidence>
<evidence type="ECO:0000313" key="12">
    <source>
        <dbReference type="EMBL" id="UYV72596.1"/>
    </source>
</evidence>
<evidence type="ECO:0000256" key="6">
    <source>
        <dbReference type="ARBA" id="ARBA00022801"/>
    </source>
</evidence>
<feature type="compositionally biased region" description="Polar residues" evidence="8">
    <location>
        <begin position="1"/>
        <end position="13"/>
    </location>
</feature>
<dbReference type="Gene3D" id="3.30.70.270">
    <property type="match status" value="3"/>
</dbReference>
<dbReference type="SUPFAM" id="SSF53098">
    <property type="entry name" value="Ribonuclease H-like"/>
    <property type="match status" value="2"/>
</dbReference>
<evidence type="ECO:0000256" key="8">
    <source>
        <dbReference type="SAM" id="MobiDB-lite"/>
    </source>
</evidence>
<organism evidence="12 13">
    <name type="scientific">Cordylochernes scorpioides</name>
    <dbReference type="NCBI Taxonomy" id="51811"/>
    <lineage>
        <taxon>Eukaryota</taxon>
        <taxon>Metazoa</taxon>
        <taxon>Ecdysozoa</taxon>
        <taxon>Arthropoda</taxon>
        <taxon>Chelicerata</taxon>
        <taxon>Arachnida</taxon>
        <taxon>Pseudoscorpiones</taxon>
        <taxon>Cheliferoidea</taxon>
        <taxon>Chernetidae</taxon>
        <taxon>Cordylochernes</taxon>
    </lineage>
</organism>
<name>A0ABY6KUQ3_9ARAC</name>
<feature type="region of interest" description="Disordered" evidence="8">
    <location>
        <begin position="1"/>
        <end position="42"/>
    </location>
</feature>
<gene>
    <name evidence="12" type="ORF">LAZ67_9003894</name>
</gene>